<feature type="compositionally biased region" description="Low complexity" evidence="1">
    <location>
        <begin position="1047"/>
        <end position="1079"/>
    </location>
</feature>
<feature type="compositionally biased region" description="Pro residues" evidence="1">
    <location>
        <begin position="1127"/>
        <end position="1141"/>
    </location>
</feature>
<evidence type="ECO:0000256" key="2">
    <source>
        <dbReference type="SAM" id="Phobius"/>
    </source>
</evidence>
<feature type="compositionally biased region" description="Low complexity" evidence="1">
    <location>
        <begin position="1189"/>
        <end position="1198"/>
    </location>
</feature>
<feature type="compositionally biased region" description="Low complexity" evidence="1">
    <location>
        <begin position="135"/>
        <end position="149"/>
    </location>
</feature>
<feature type="compositionally biased region" description="Polar residues" evidence="1">
    <location>
        <begin position="841"/>
        <end position="850"/>
    </location>
</feature>
<feature type="compositionally biased region" description="Low complexity" evidence="1">
    <location>
        <begin position="620"/>
        <end position="640"/>
    </location>
</feature>
<feature type="compositionally biased region" description="Low complexity" evidence="1">
    <location>
        <begin position="359"/>
        <end position="370"/>
    </location>
</feature>
<feature type="transmembrane region" description="Helical" evidence="2">
    <location>
        <begin position="1222"/>
        <end position="1248"/>
    </location>
</feature>
<organism evidence="3 4">
    <name type="scientific">Paractinoplanes durhamensis</name>
    <dbReference type="NCBI Taxonomy" id="113563"/>
    <lineage>
        <taxon>Bacteria</taxon>
        <taxon>Bacillati</taxon>
        <taxon>Actinomycetota</taxon>
        <taxon>Actinomycetes</taxon>
        <taxon>Micromonosporales</taxon>
        <taxon>Micromonosporaceae</taxon>
        <taxon>Paractinoplanes</taxon>
    </lineage>
</organism>
<protein>
    <submittedName>
        <fullName evidence="3">Uncharacterized protein</fullName>
    </submittedName>
</protein>
<gene>
    <name evidence="3" type="ORF">Adu01nite_88490</name>
</gene>
<comment type="caution">
    <text evidence="3">The sequence shown here is derived from an EMBL/GenBank/DDBJ whole genome shotgun (WGS) entry which is preliminary data.</text>
</comment>
<evidence type="ECO:0000313" key="4">
    <source>
        <dbReference type="Proteomes" id="UP000637628"/>
    </source>
</evidence>
<reference evidence="3 4" key="1">
    <citation type="submission" date="2021-01" db="EMBL/GenBank/DDBJ databases">
        <title>Whole genome shotgun sequence of Actinoplanes durhamensis NBRC 14914.</title>
        <authorList>
            <person name="Komaki H."/>
            <person name="Tamura T."/>
        </authorList>
    </citation>
    <scope>NUCLEOTIDE SEQUENCE [LARGE SCALE GENOMIC DNA]</scope>
    <source>
        <strain evidence="3 4">NBRC 14914</strain>
    </source>
</reference>
<feature type="compositionally biased region" description="Pro residues" evidence="1">
    <location>
        <begin position="1080"/>
        <end position="1095"/>
    </location>
</feature>
<feature type="compositionally biased region" description="Gly residues" evidence="1">
    <location>
        <begin position="1113"/>
        <end position="1126"/>
    </location>
</feature>
<keyword evidence="2" id="KW-1133">Transmembrane helix</keyword>
<keyword evidence="4" id="KW-1185">Reference proteome</keyword>
<feature type="compositionally biased region" description="Low complexity" evidence="1">
    <location>
        <begin position="860"/>
        <end position="880"/>
    </location>
</feature>
<feature type="compositionally biased region" description="Low complexity" evidence="1">
    <location>
        <begin position="156"/>
        <end position="194"/>
    </location>
</feature>
<feature type="compositionally biased region" description="Low complexity" evidence="1">
    <location>
        <begin position="90"/>
        <end position="101"/>
    </location>
</feature>
<sequence length="1320" mass="129709">MPRPCKAGGRIYEEALMTSEGQYAGTQPAEATSGGPGSDGFPPDADGRRIAARASASQPADGFPSSYAPPPQATPNGGSPFVVPAVRTFGSGSESAAASPARPTGTPYGSARVPQPEEEQPRPASPYGSVSPGTASSYGSAAPQAASSPFAPPPAENGAAPASPFGSPAPDAGASPFGAPAPAAPLGTQPPAAGSSFVPASGNAPEPPRSAWAPQQAATGDGQFPLPQRTPAGVDPGTIGEFDGFAAAAARGSGEQPPAGDADRPPGVSAFGAQRVRVPGATLADLPDAPPSVRAGRSGDSGGFPATRPADDSTFPPARAGDGTLPPARADDGSGFPLRSGNASFPTRRGESGGFPLRGAAIGDGPAADPLTPSASQPPVSATELPIRSQQGPFGPPSVQTDGLVPSAGSFSAFGGQPAEEAPHPYGRPAETDHPYARPADGSADPFGRPAAETPAGTYGRPVDAQADPYGRPAADAAADPFGRPTDAQADPYGRAAEPFGRRPGAEQAPAAPESDRGGLPDPFGRTGAAADSPFGSAPETAGSPFGAARPESTFGTAKPEAPAYGSARPASPAGGSQYGTAKPASPAPAFGTTPSDAPASPAFGAAKPFGPGNDGDQLPFGGSAPAGPFGSARPASPAPDQGSPFGSARPASPFGGDEQAAFRPSSPAGQFGGQERPPYQPASPAGQFGDDRAPYQPSSPAGQFGDERAPYQPSSPAGQFGGDEQASFRPSAPAGPFGGDEQAPFKPVSAAGQFGAGESADGDRPGFGSAAHGDQADAGDEHAMYRRPDGAAPESGGYPQRVPGAAFGENHPVPAPRDSAEQSAAGGPATASGSARPVTASASVPTASRRTPIDPTDLPPAAAAPQARVYGRPAAPAEPANDEPADEPGFPAAPEASSFDDIRPASGGTYGSPSGYHPPPAFGTPADGASSPFGAPAESGAPSPFGPPDGFDAPNGYGSPAGNNAPATFGTPAGGAPAPFSPPTGGAASPFGPPDGFDGPNGFGAQAGGDASNTYGPPAGGGAPSTFGAPVDGGFSAPAYPPPPGEHSGPGSEPGMPGVAPQSPARASARASASARVAPPVPSGPPAPGQPGPDQPRNLPPYAEFTTPAPASGGGYPPFGGQGPNGPGPNGPVPFGPPPGQGNEQYSEMTTDIAGRGGEPPYSGFPMASSPETSGAASRATVTPPSPDDTTSWPGPSEQGRFDQFKAEEKPAKPETPHVRMLPILVAVVVGAILLLGVVFGIVYLVAGGKEDKSFSVSAGECVKRDGNAAVKADCSDTTSFEVVSIADDKSKCADPQQPYVVNPTSDGKNQVLCLKPHS</sequence>
<name>A0ABQ3ZD69_9ACTN</name>
<dbReference type="Proteomes" id="UP000637628">
    <property type="component" value="Unassembled WGS sequence"/>
</dbReference>
<keyword evidence="2" id="KW-0812">Transmembrane</keyword>
<feature type="compositionally biased region" description="Low complexity" evidence="1">
    <location>
        <begin position="966"/>
        <end position="999"/>
    </location>
</feature>
<keyword evidence="2" id="KW-0472">Membrane</keyword>
<feature type="compositionally biased region" description="Basic and acidic residues" evidence="1">
    <location>
        <begin position="780"/>
        <end position="790"/>
    </location>
</feature>
<accession>A0ABQ3ZD69</accession>
<proteinExistence type="predicted"/>
<evidence type="ECO:0000313" key="3">
    <source>
        <dbReference type="EMBL" id="GIE07499.1"/>
    </source>
</evidence>
<feature type="region of interest" description="Disordered" evidence="1">
    <location>
        <begin position="16"/>
        <end position="1202"/>
    </location>
</feature>
<evidence type="ECO:0000256" key="1">
    <source>
        <dbReference type="SAM" id="MobiDB-lite"/>
    </source>
</evidence>
<dbReference type="EMBL" id="BOML01000083">
    <property type="protein sequence ID" value="GIE07499.1"/>
    <property type="molecule type" value="Genomic_DNA"/>
</dbReference>
<feature type="compositionally biased region" description="Low complexity" evidence="1">
    <location>
        <begin position="824"/>
        <end position="836"/>
    </location>
</feature>